<dbReference type="Ensembl" id="ENSCCNT00000006581.1">
    <property type="protein sequence ID" value="ENSCCNP00000004999.1"/>
    <property type="gene ID" value="ENSCCNG00000005340.1"/>
</dbReference>
<dbReference type="InterPro" id="IPR003599">
    <property type="entry name" value="Ig_sub"/>
</dbReference>
<evidence type="ECO:0000256" key="7">
    <source>
        <dbReference type="ARBA" id="ARBA00023180"/>
    </source>
</evidence>
<dbReference type="InterPro" id="IPR036179">
    <property type="entry name" value="Ig-like_dom_sf"/>
</dbReference>
<evidence type="ECO:0000313" key="9">
    <source>
        <dbReference type="Ensembl" id="ENSCCNP00000004999.1"/>
    </source>
</evidence>
<dbReference type="SUPFAM" id="SSF48726">
    <property type="entry name" value="Immunoglobulin"/>
    <property type="match status" value="1"/>
</dbReference>
<dbReference type="InterPro" id="IPR007110">
    <property type="entry name" value="Ig-like_dom"/>
</dbReference>
<organism evidence="9">
    <name type="scientific">Castor canadensis</name>
    <name type="common">American beaver</name>
    <dbReference type="NCBI Taxonomy" id="51338"/>
    <lineage>
        <taxon>Eukaryota</taxon>
        <taxon>Metazoa</taxon>
        <taxon>Chordata</taxon>
        <taxon>Craniata</taxon>
        <taxon>Vertebrata</taxon>
        <taxon>Euteleostomi</taxon>
        <taxon>Mammalia</taxon>
        <taxon>Eutheria</taxon>
        <taxon>Euarchontoglires</taxon>
        <taxon>Glires</taxon>
        <taxon>Rodentia</taxon>
        <taxon>Castorimorpha</taxon>
        <taxon>Castoridae</taxon>
        <taxon>Castor</taxon>
    </lineage>
</organism>
<evidence type="ECO:0000256" key="5">
    <source>
        <dbReference type="ARBA" id="ARBA00023136"/>
    </source>
</evidence>
<keyword evidence="3" id="KW-0732">Signal</keyword>
<dbReference type="GO" id="GO:0009617">
    <property type="term" value="P:response to bacterium"/>
    <property type="evidence" value="ECO:0007669"/>
    <property type="project" value="TreeGrafter"/>
</dbReference>
<dbReference type="InterPro" id="IPR013106">
    <property type="entry name" value="Ig_V-set"/>
</dbReference>
<evidence type="ECO:0000256" key="4">
    <source>
        <dbReference type="ARBA" id="ARBA00022859"/>
    </source>
</evidence>
<reference evidence="9" key="1">
    <citation type="submission" date="2023-09" db="UniProtKB">
        <authorList>
            <consortium name="Ensembl"/>
        </authorList>
    </citation>
    <scope>IDENTIFICATION</scope>
</reference>
<dbReference type="PANTHER" id="PTHR19433:SF86">
    <property type="entry name" value="T CELL RECEPTOR ALPHA VARIABLE 26-2"/>
    <property type="match status" value="1"/>
</dbReference>
<name>A0A8C0W890_CASCN</name>
<keyword evidence="2" id="KW-1003">Cell membrane</keyword>
<comment type="subcellular location">
    <subcellularLocation>
        <location evidence="1">Cell membrane</location>
    </subcellularLocation>
</comment>
<dbReference type="InterPro" id="IPR052051">
    <property type="entry name" value="TCR_complex_component"/>
</dbReference>
<feature type="domain" description="Ig-like" evidence="8">
    <location>
        <begin position="7"/>
        <end position="107"/>
    </location>
</feature>
<dbReference type="SMART" id="SM00406">
    <property type="entry name" value="IGv"/>
    <property type="match status" value="1"/>
</dbReference>
<proteinExistence type="predicted"/>
<keyword evidence="6" id="KW-1015">Disulfide bond</keyword>
<evidence type="ECO:0000256" key="2">
    <source>
        <dbReference type="ARBA" id="ARBA00022475"/>
    </source>
</evidence>
<dbReference type="SMART" id="SM00409">
    <property type="entry name" value="IG"/>
    <property type="match status" value="1"/>
</dbReference>
<dbReference type="Pfam" id="PF07686">
    <property type="entry name" value="V-set"/>
    <property type="match status" value="1"/>
</dbReference>
<evidence type="ECO:0000256" key="3">
    <source>
        <dbReference type="ARBA" id="ARBA00022729"/>
    </source>
</evidence>
<sequence length="131" mass="14765">MRQIDKPNLLFLNPLGVVTDSKATQPNSMESTEDEPVHLPCNHSTISGNEFIYWYRQIPLQGPEYIIHGLKDNVTNRMAFLAIPADRKSSTLILPHASLRDTGVYYCILRDTHWDSCGCTCAVSPWWGEGS</sequence>
<evidence type="ECO:0000259" key="8">
    <source>
        <dbReference type="PROSITE" id="PS50835"/>
    </source>
</evidence>
<evidence type="ECO:0000256" key="6">
    <source>
        <dbReference type="ARBA" id="ARBA00023157"/>
    </source>
</evidence>
<keyword evidence="5" id="KW-0472">Membrane</keyword>
<evidence type="ECO:0000256" key="1">
    <source>
        <dbReference type="ARBA" id="ARBA00004236"/>
    </source>
</evidence>
<dbReference type="PROSITE" id="PS50835">
    <property type="entry name" value="IG_LIKE"/>
    <property type="match status" value="1"/>
</dbReference>
<dbReference type="GO" id="GO:0005886">
    <property type="term" value="C:plasma membrane"/>
    <property type="evidence" value="ECO:0007669"/>
    <property type="project" value="UniProtKB-SubCell"/>
</dbReference>
<dbReference type="Gene3D" id="2.60.40.10">
    <property type="entry name" value="Immunoglobulins"/>
    <property type="match status" value="1"/>
</dbReference>
<keyword evidence="7" id="KW-0325">Glycoprotein</keyword>
<dbReference type="AlphaFoldDB" id="A0A8C0W890"/>
<keyword evidence="4" id="KW-0391">Immunity</keyword>
<dbReference type="GO" id="GO:0002376">
    <property type="term" value="P:immune system process"/>
    <property type="evidence" value="ECO:0007669"/>
    <property type="project" value="UniProtKB-KW"/>
</dbReference>
<accession>A0A8C0W890</accession>
<protein>
    <recommendedName>
        <fullName evidence="8">Ig-like domain-containing protein</fullName>
    </recommendedName>
</protein>
<dbReference type="InterPro" id="IPR013783">
    <property type="entry name" value="Ig-like_fold"/>
</dbReference>
<dbReference type="PANTHER" id="PTHR19433">
    <property type="entry name" value="T-CELL RECEPTOR ALPHA CHAIN V REGION-RELATED"/>
    <property type="match status" value="1"/>
</dbReference>